<dbReference type="InterPro" id="IPR023174">
    <property type="entry name" value="PDEase_CS"/>
</dbReference>
<feature type="active site" description="Proton donor" evidence="4">
    <location>
        <position position="241"/>
    </location>
</feature>
<dbReference type="SMART" id="SM00471">
    <property type="entry name" value="HDc"/>
    <property type="match status" value="1"/>
</dbReference>
<dbReference type="VEuPathDB" id="FungiDB:AMAG_04178"/>
<dbReference type="GO" id="GO:0007165">
    <property type="term" value="P:signal transduction"/>
    <property type="evidence" value="ECO:0007669"/>
    <property type="project" value="InterPro"/>
</dbReference>
<feature type="binding site" evidence="6">
    <location>
        <position position="245"/>
    </location>
    <ligand>
        <name>Zn(2+)</name>
        <dbReference type="ChEBI" id="CHEBI:29105"/>
        <label>1</label>
    </ligand>
</feature>
<dbReference type="Proteomes" id="UP000054350">
    <property type="component" value="Unassembled WGS sequence"/>
</dbReference>
<feature type="binding site" evidence="6">
    <location>
        <position position="281"/>
    </location>
    <ligand>
        <name>Zn(2+)</name>
        <dbReference type="ChEBI" id="CHEBI:29105"/>
        <label>1</label>
    </ligand>
</feature>
<comment type="similarity">
    <text evidence="7">Belongs to the cyclic nucleotide phosphodiesterase family.</text>
</comment>
<feature type="binding site" evidence="6">
    <location>
        <position position="282"/>
    </location>
    <ligand>
        <name>Zn(2+)</name>
        <dbReference type="ChEBI" id="CHEBI:29105"/>
        <label>2</label>
    </ligand>
</feature>
<dbReference type="InterPro" id="IPR003607">
    <property type="entry name" value="HD/PDEase_dom"/>
</dbReference>
<feature type="binding site" evidence="6">
    <location>
        <position position="391"/>
    </location>
    <ligand>
        <name>Zn(2+)</name>
        <dbReference type="ChEBI" id="CHEBI:29105"/>
        <label>1</label>
    </ligand>
</feature>
<dbReference type="Pfam" id="PF00233">
    <property type="entry name" value="PDEase_I"/>
    <property type="match status" value="1"/>
</dbReference>
<dbReference type="InterPro" id="IPR036971">
    <property type="entry name" value="PDEase_catalytic_dom_sf"/>
</dbReference>
<dbReference type="OrthoDB" id="546632at2759"/>
<keyword evidence="1" id="KW-0140">cGMP</keyword>
<proteinExistence type="inferred from homology"/>
<keyword evidence="3 7" id="KW-0378">Hydrolase</keyword>
<comment type="cofactor">
    <cofactor evidence="7">
        <name>a divalent metal cation</name>
        <dbReference type="ChEBI" id="CHEBI:60240"/>
    </cofactor>
    <text evidence="7">Binds 2 divalent metal cations per subunit. Site 1 may preferentially bind zinc ions, while site 2 has a preference for magnesium and/or manganese ions.</text>
</comment>
<feature type="domain" description="PDEase" evidence="8">
    <location>
        <begin position="165"/>
        <end position="486"/>
    </location>
</feature>
<sequence>MTTTVAPNRIHIKVGDKCEVLDLYPGCTHEDVRAILCSAADMVDADKDSLIKLTKPDGTIVPVSPFLPGNTDKDPYTLQVHYRSRGSPNGAGGGGGTASPTKIGYLEAKLNDISKALEPLRELQSFREQIVSFQKRLESAEKQISMANLPETKVIPKAIKRISKIDPIFAHQPKYVFTDETVAYLKQPSFNNWQWEENEMTALMEHMFTELGLVDKFKMELPTLKRFLCVVKDNYNHNPFHNFRHCFCVTQMFYGMLHEADLVSKLEPIDLLVGLISCIIHDIDHPGFNNAYQVNAKTELAVIYNDQSPLENHHCAVGFTILRNNDCNIFKNLSDKEYEHVRKGIIRCVLSTDLTKHGEIMTKFKAVSENFNFADVEHKAQLLGMMVKCADISNEARPADVAEPWLDCLLEEYFAQSDREKAEGLPVAPFMDRDKVTKPGAQVGFIQFVMIPLFENLARVLPQLEGNVLPQIRKSLAYYQDLQQKMAGK</sequence>
<name>A0A0L0S8C4_ALLM3</name>
<protein>
    <recommendedName>
        <fullName evidence="7">Phosphodiesterase</fullName>
        <ecNumber evidence="7">3.1.4.-</ecNumber>
    </recommendedName>
</protein>
<evidence type="ECO:0000256" key="7">
    <source>
        <dbReference type="RuleBase" id="RU363067"/>
    </source>
</evidence>
<dbReference type="STRING" id="578462.A0A0L0S8C4"/>
<reference evidence="10" key="2">
    <citation type="submission" date="2009-11" db="EMBL/GenBank/DDBJ databases">
        <title>The Genome Sequence of Allomyces macrogynus strain ATCC 38327.</title>
        <authorList>
            <consortium name="The Broad Institute Genome Sequencing Platform"/>
            <person name="Russ C."/>
            <person name="Cuomo C."/>
            <person name="Shea T."/>
            <person name="Young S.K."/>
            <person name="Zeng Q."/>
            <person name="Koehrsen M."/>
            <person name="Haas B."/>
            <person name="Borodovsky M."/>
            <person name="Guigo R."/>
            <person name="Alvarado L."/>
            <person name="Berlin A."/>
            <person name="Borenstein D."/>
            <person name="Chen Z."/>
            <person name="Engels R."/>
            <person name="Freedman E."/>
            <person name="Gellesch M."/>
            <person name="Goldberg J."/>
            <person name="Griggs A."/>
            <person name="Gujja S."/>
            <person name="Heiman D."/>
            <person name="Hepburn T."/>
            <person name="Howarth C."/>
            <person name="Jen D."/>
            <person name="Larson L."/>
            <person name="Lewis B."/>
            <person name="Mehta T."/>
            <person name="Park D."/>
            <person name="Pearson M."/>
            <person name="Roberts A."/>
            <person name="Saif S."/>
            <person name="Shenoy N."/>
            <person name="Sisk P."/>
            <person name="Stolte C."/>
            <person name="Sykes S."/>
            <person name="Walk T."/>
            <person name="White J."/>
            <person name="Yandava C."/>
            <person name="Burger G."/>
            <person name="Gray M.W."/>
            <person name="Holland P.W.H."/>
            <person name="King N."/>
            <person name="Lang F.B.F."/>
            <person name="Roger A.J."/>
            <person name="Ruiz-Trillo I."/>
            <person name="Lander E."/>
            <person name="Nusbaum C."/>
        </authorList>
    </citation>
    <scope>NUCLEOTIDE SEQUENCE [LARGE SCALE GENOMIC DNA]</scope>
    <source>
        <strain evidence="10">ATCC 38327</strain>
    </source>
</reference>
<dbReference type="EC" id="3.1.4.-" evidence="7"/>
<feature type="binding site" evidence="6">
    <location>
        <position position="282"/>
    </location>
    <ligand>
        <name>Zn(2+)</name>
        <dbReference type="ChEBI" id="CHEBI:29105"/>
        <label>1</label>
    </ligand>
</feature>
<dbReference type="eggNOG" id="KOG3689">
    <property type="taxonomic scope" value="Eukaryota"/>
</dbReference>
<feature type="binding site" evidence="5">
    <location>
        <position position="282"/>
    </location>
    <ligand>
        <name>AMP</name>
        <dbReference type="ChEBI" id="CHEBI:456215"/>
    </ligand>
</feature>
<evidence type="ECO:0000259" key="8">
    <source>
        <dbReference type="PROSITE" id="PS51845"/>
    </source>
</evidence>
<dbReference type="GO" id="GO:0046872">
    <property type="term" value="F:metal ion binding"/>
    <property type="evidence" value="ECO:0007669"/>
    <property type="project" value="UniProtKB-KW"/>
</dbReference>
<dbReference type="GO" id="GO:0004114">
    <property type="term" value="F:3',5'-cyclic-nucleotide phosphodiesterase activity"/>
    <property type="evidence" value="ECO:0007669"/>
    <property type="project" value="InterPro"/>
</dbReference>
<evidence type="ECO:0000313" key="10">
    <source>
        <dbReference type="Proteomes" id="UP000054350"/>
    </source>
</evidence>
<evidence type="ECO:0000256" key="1">
    <source>
        <dbReference type="ARBA" id="ARBA00022535"/>
    </source>
</evidence>
<dbReference type="FunFam" id="1.10.1300.10:FF:000006">
    <property type="entry name" value="Phosphodiesterase 9A"/>
    <property type="match status" value="1"/>
</dbReference>
<keyword evidence="2 6" id="KW-0479">Metal-binding</keyword>
<evidence type="ECO:0000313" key="9">
    <source>
        <dbReference type="EMBL" id="KNE58614.1"/>
    </source>
</evidence>
<feature type="binding site" evidence="5">
    <location>
        <position position="442"/>
    </location>
    <ligand>
        <name>AMP</name>
        <dbReference type="ChEBI" id="CHEBI:456215"/>
    </ligand>
</feature>
<dbReference type="Gene3D" id="1.10.1300.10">
    <property type="entry name" value="3'5'-cyclic nucleotide phosphodiesterase, catalytic domain"/>
    <property type="match status" value="1"/>
</dbReference>
<dbReference type="CDD" id="cd00077">
    <property type="entry name" value="HDc"/>
    <property type="match status" value="1"/>
</dbReference>
<dbReference type="SUPFAM" id="SSF109604">
    <property type="entry name" value="HD-domain/PDEase-like"/>
    <property type="match status" value="1"/>
</dbReference>
<dbReference type="PROSITE" id="PS51845">
    <property type="entry name" value="PDEASE_I_2"/>
    <property type="match status" value="1"/>
</dbReference>
<evidence type="ECO:0000256" key="5">
    <source>
        <dbReference type="PIRSR" id="PIRSR623088-2"/>
    </source>
</evidence>
<evidence type="ECO:0000256" key="2">
    <source>
        <dbReference type="ARBA" id="ARBA00022723"/>
    </source>
</evidence>
<gene>
    <name evidence="9" type="ORF">AMAG_04178</name>
</gene>
<feature type="binding site" evidence="5">
    <location>
        <position position="391"/>
    </location>
    <ligand>
        <name>AMP</name>
        <dbReference type="ChEBI" id="CHEBI:456215"/>
    </ligand>
</feature>
<feature type="binding site" evidence="5">
    <location>
        <begin position="241"/>
        <end position="245"/>
    </location>
    <ligand>
        <name>AMP</name>
        <dbReference type="ChEBI" id="CHEBI:456215"/>
    </ligand>
</feature>
<organism evidence="9 10">
    <name type="scientific">Allomyces macrogynus (strain ATCC 38327)</name>
    <name type="common">Allomyces javanicus var. macrogynus</name>
    <dbReference type="NCBI Taxonomy" id="578462"/>
    <lineage>
        <taxon>Eukaryota</taxon>
        <taxon>Fungi</taxon>
        <taxon>Fungi incertae sedis</taxon>
        <taxon>Blastocladiomycota</taxon>
        <taxon>Blastocladiomycetes</taxon>
        <taxon>Blastocladiales</taxon>
        <taxon>Blastocladiaceae</taxon>
        <taxon>Allomyces</taxon>
    </lineage>
</organism>
<keyword evidence="10" id="KW-1185">Reference proteome</keyword>
<accession>A0A0L0S8C4</accession>
<dbReference type="AlphaFoldDB" id="A0A0L0S8C4"/>
<dbReference type="InterPro" id="IPR002073">
    <property type="entry name" value="PDEase_catalytic_dom"/>
</dbReference>
<dbReference type="PROSITE" id="PS00126">
    <property type="entry name" value="PDEASE_I_1"/>
    <property type="match status" value="1"/>
</dbReference>
<evidence type="ECO:0000256" key="4">
    <source>
        <dbReference type="PIRSR" id="PIRSR623088-1"/>
    </source>
</evidence>
<evidence type="ECO:0000256" key="6">
    <source>
        <dbReference type="PIRSR" id="PIRSR623088-3"/>
    </source>
</evidence>
<dbReference type="EMBL" id="GG745333">
    <property type="protein sequence ID" value="KNE58614.1"/>
    <property type="molecule type" value="Genomic_DNA"/>
</dbReference>
<dbReference type="PANTHER" id="PTHR11347">
    <property type="entry name" value="CYCLIC NUCLEOTIDE PHOSPHODIESTERASE"/>
    <property type="match status" value="1"/>
</dbReference>
<evidence type="ECO:0000256" key="3">
    <source>
        <dbReference type="ARBA" id="ARBA00022801"/>
    </source>
</evidence>
<reference evidence="9 10" key="1">
    <citation type="submission" date="2009-11" db="EMBL/GenBank/DDBJ databases">
        <title>Annotation of Allomyces macrogynus ATCC 38327.</title>
        <authorList>
            <consortium name="The Broad Institute Genome Sequencing Platform"/>
            <person name="Russ C."/>
            <person name="Cuomo C."/>
            <person name="Burger G."/>
            <person name="Gray M.W."/>
            <person name="Holland P.W.H."/>
            <person name="King N."/>
            <person name="Lang F.B.F."/>
            <person name="Roger A.J."/>
            <person name="Ruiz-Trillo I."/>
            <person name="Young S.K."/>
            <person name="Zeng Q."/>
            <person name="Gargeya S."/>
            <person name="Fitzgerald M."/>
            <person name="Haas B."/>
            <person name="Abouelleil A."/>
            <person name="Alvarado L."/>
            <person name="Arachchi H.M."/>
            <person name="Berlin A."/>
            <person name="Chapman S.B."/>
            <person name="Gearin G."/>
            <person name="Goldberg J."/>
            <person name="Griggs A."/>
            <person name="Gujja S."/>
            <person name="Hansen M."/>
            <person name="Heiman D."/>
            <person name="Howarth C."/>
            <person name="Larimer J."/>
            <person name="Lui A."/>
            <person name="MacDonald P.J.P."/>
            <person name="McCowen C."/>
            <person name="Montmayeur A."/>
            <person name="Murphy C."/>
            <person name="Neiman D."/>
            <person name="Pearson M."/>
            <person name="Priest M."/>
            <person name="Roberts A."/>
            <person name="Saif S."/>
            <person name="Shea T."/>
            <person name="Sisk P."/>
            <person name="Stolte C."/>
            <person name="Sykes S."/>
            <person name="Wortman J."/>
            <person name="Nusbaum C."/>
            <person name="Birren B."/>
        </authorList>
    </citation>
    <scope>NUCLEOTIDE SEQUENCE [LARGE SCALE GENOMIC DNA]</scope>
    <source>
        <strain evidence="9 10">ATCC 38327</strain>
    </source>
</reference>
<dbReference type="InterPro" id="IPR023088">
    <property type="entry name" value="PDEase"/>
</dbReference>
<dbReference type="PRINTS" id="PR00387">
    <property type="entry name" value="PDIESTERASE1"/>
</dbReference>